<dbReference type="PANTHER" id="PTHR43762:SF1">
    <property type="entry name" value="D-ARABINONO-1,4-LACTONE OXIDASE"/>
    <property type="match status" value="1"/>
</dbReference>
<keyword evidence="4" id="KW-1185">Reference proteome</keyword>
<keyword evidence="1" id="KW-0560">Oxidoreductase</keyword>
<evidence type="ECO:0000259" key="2">
    <source>
        <dbReference type="PROSITE" id="PS51387"/>
    </source>
</evidence>
<dbReference type="SUPFAM" id="SSF56176">
    <property type="entry name" value="FAD-binding/transporter-associated domain-like"/>
    <property type="match status" value="1"/>
</dbReference>
<dbReference type="EMBL" id="JBHLZU010000018">
    <property type="protein sequence ID" value="MFB9906407.1"/>
    <property type="molecule type" value="Genomic_DNA"/>
</dbReference>
<dbReference type="InterPro" id="IPR007173">
    <property type="entry name" value="ALO_C"/>
</dbReference>
<dbReference type="Pfam" id="PF04030">
    <property type="entry name" value="ALO"/>
    <property type="match status" value="1"/>
</dbReference>
<sequence length="451" mass="49200">MPEATRRLTGWGRTAPSTATVRQVTAAKELAAAVRESGARGVIPRGLGRSYGDAAQNAGGLVVDMTALDEIHHVDSETGIVTVDAGVSLDKLMRQMLPFGLWIPVLPGTRQVTVGGAIAADIHGKNHHVEGSFCNHVLAIELLTADGEIRTVTPDGPGSELFWATAGGMGLTGVVLRATIQLKSVETAYFLVDTERTADLDDLMARLMDNDDQYTYSVAWFDSASTGSKMGRAVLTRGWSAKRDDLPAKLRDEPLKFNAPQLATVPPVFPSGLLNKLTVSAFNEVWYRKAPKERRGEVQNITQFFHPLDIVGQWNRVYGPRGFLQYQYVVPYGAEDTVRRSMELISASGAVSFLNVLKRFGAGNAAPLSFPSPGWTLAVDIPITDNLAPLLDKLDQLVLEAGGRLYLAKDSRLTPDALRSMYPRLAEWQKVRDAVDPRGVFNSDLSRRLML</sequence>
<proteinExistence type="predicted"/>
<comment type="caution">
    <text evidence="3">The sequence shown here is derived from an EMBL/GenBank/DDBJ whole genome shotgun (WGS) entry which is preliminary data.</text>
</comment>
<dbReference type="Gene3D" id="1.10.45.10">
    <property type="entry name" value="Vanillyl-alcohol Oxidase, Chain A, domain 4"/>
    <property type="match status" value="1"/>
</dbReference>
<accession>A0ABV5ZZS8</accession>
<feature type="domain" description="FAD-binding PCMH-type" evidence="2">
    <location>
        <begin position="14"/>
        <end position="185"/>
    </location>
</feature>
<dbReference type="RefSeq" id="WP_377854667.1">
    <property type="nucleotide sequence ID" value="NZ_JBHLZU010000018.1"/>
</dbReference>
<gene>
    <name evidence="3" type="ORF">ACFFQA_20945</name>
</gene>
<dbReference type="InterPro" id="IPR036318">
    <property type="entry name" value="FAD-bd_PCMH-like_sf"/>
</dbReference>
<dbReference type="InterPro" id="IPR010031">
    <property type="entry name" value="FAD_lactone_oxidase-like"/>
</dbReference>
<organism evidence="3 4">
    <name type="scientific">Allokutzneria oryzae</name>
    <dbReference type="NCBI Taxonomy" id="1378989"/>
    <lineage>
        <taxon>Bacteria</taxon>
        <taxon>Bacillati</taxon>
        <taxon>Actinomycetota</taxon>
        <taxon>Actinomycetes</taxon>
        <taxon>Pseudonocardiales</taxon>
        <taxon>Pseudonocardiaceae</taxon>
        <taxon>Allokutzneria</taxon>
    </lineage>
</organism>
<dbReference type="PANTHER" id="PTHR43762">
    <property type="entry name" value="L-GULONOLACTONE OXIDASE"/>
    <property type="match status" value="1"/>
</dbReference>
<dbReference type="InterPro" id="IPR006094">
    <property type="entry name" value="Oxid_FAD_bind_N"/>
</dbReference>
<dbReference type="InterPro" id="IPR016171">
    <property type="entry name" value="Vanillyl_alc_oxidase_C-sub2"/>
</dbReference>
<evidence type="ECO:0000256" key="1">
    <source>
        <dbReference type="ARBA" id="ARBA00023002"/>
    </source>
</evidence>
<dbReference type="InterPro" id="IPR016169">
    <property type="entry name" value="FAD-bd_PCMH_sub2"/>
</dbReference>
<protein>
    <submittedName>
        <fullName evidence="3">FAD-binding protein</fullName>
    </submittedName>
</protein>
<evidence type="ECO:0000313" key="3">
    <source>
        <dbReference type="EMBL" id="MFB9906407.1"/>
    </source>
</evidence>
<evidence type="ECO:0000313" key="4">
    <source>
        <dbReference type="Proteomes" id="UP001589693"/>
    </source>
</evidence>
<dbReference type="Pfam" id="PF01565">
    <property type="entry name" value="FAD_binding_4"/>
    <property type="match status" value="1"/>
</dbReference>
<dbReference type="InterPro" id="IPR016166">
    <property type="entry name" value="FAD-bd_PCMH"/>
</dbReference>
<reference evidence="3 4" key="1">
    <citation type="submission" date="2024-09" db="EMBL/GenBank/DDBJ databases">
        <authorList>
            <person name="Sun Q."/>
            <person name="Mori K."/>
        </authorList>
    </citation>
    <scope>NUCLEOTIDE SEQUENCE [LARGE SCALE GENOMIC DNA]</scope>
    <source>
        <strain evidence="3 4">TBRC 7907</strain>
    </source>
</reference>
<dbReference type="PROSITE" id="PS51387">
    <property type="entry name" value="FAD_PCMH"/>
    <property type="match status" value="1"/>
</dbReference>
<dbReference type="Proteomes" id="UP001589693">
    <property type="component" value="Unassembled WGS sequence"/>
</dbReference>
<name>A0ABV5ZZS8_9PSEU</name>
<dbReference type="Gene3D" id="3.30.465.10">
    <property type="match status" value="1"/>
</dbReference>